<dbReference type="PANTHER" id="PTHR15710">
    <property type="entry name" value="E3 UBIQUITIN-PROTEIN LIGASE PRAJA"/>
    <property type="match status" value="1"/>
</dbReference>
<evidence type="ECO:0000259" key="10">
    <source>
        <dbReference type="PROSITE" id="PS50089"/>
    </source>
</evidence>
<dbReference type="InterPro" id="IPR039525">
    <property type="entry name" value="RNF126-like_zinc-ribbon"/>
</dbReference>
<proteinExistence type="predicted"/>
<dbReference type="PANTHER" id="PTHR15710:SF161">
    <property type="entry name" value="E3 UBIQUITIN-PROTEIN LIGASE RING1-LIKE"/>
    <property type="match status" value="1"/>
</dbReference>
<dbReference type="PROSITE" id="PS50089">
    <property type="entry name" value="ZF_RING_2"/>
    <property type="match status" value="1"/>
</dbReference>
<dbReference type="GO" id="GO:0008270">
    <property type="term" value="F:zinc ion binding"/>
    <property type="evidence" value="ECO:0007669"/>
    <property type="project" value="UniProtKB-KW"/>
</dbReference>
<evidence type="ECO:0000256" key="8">
    <source>
        <dbReference type="PROSITE-ProRule" id="PRU00175"/>
    </source>
</evidence>
<keyword evidence="6" id="KW-0833">Ubl conjugation pathway</keyword>
<dbReference type="AlphaFoldDB" id="A0A7J7GGR2"/>
<dbReference type="Pfam" id="PF14369">
    <property type="entry name" value="Zn_ribbon_19"/>
    <property type="match status" value="1"/>
</dbReference>
<dbReference type="GO" id="GO:0016567">
    <property type="term" value="P:protein ubiquitination"/>
    <property type="evidence" value="ECO:0007669"/>
    <property type="project" value="TreeGrafter"/>
</dbReference>
<comment type="caution">
    <text evidence="11">The sequence shown here is derived from an EMBL/GenBank/DDBJ whole genome shotgun (WGS) entry which is preliminary data.</text>
</comment>
<dbReference type="Gene3D" id="3.30.40.10">
    <property type="entry name" value="Zinc/RING finger domain, C3HC4 (zinc finger)"/>
    <property type="match status" value="1"/>
</dbReference>
<name>A0A7J7GGR2_CAMSI</name>
<dbReference type="FunFam" id="3.30.40.10:FF:000022">
    <property type="entry name" value="E3 ubiquitin-protein ligase RING1-like"/>
    <property type="match status" value="1"/>
</dbReference>
<dbReference type="GO" id="GO:0061630">
    <property type="term" value="F:ubiquitin protein ligase activity"/>
    <property type="evidence" value="ECO:0007669"/>
    <property type="project" value="UniProtKB-EC"/>
</dbReference>
<feature type="region of interest" description="Disordered" evidence="9">
    <location>
        <begin position="306"/>
        <end position="330"/>
    </location>
</feature>
<keyword evidence="12" id="KW-1185">Reference proteome</keyword>
<evidence type="ECO:0000256" key="7">
    <source>
        <dbReference type="ARBA" id="ARBA00022833"/>
    </source>
</evidence>
<feature type="region of interest" description="Disordered" evidence="9">
    <location>
        <begin position="258"/>
        <end position="283"/>
    </location>
</feature>
<evidence type="ECO:0000256" key="4">
    <source>
        <dbReference type="ARBA" id="ARBA00022723"/>
    </source>
</evidence>
<evidence type="ECO:0000256" key="5">
    <source>
        <dbReference type="ARBA" id="ARBA00022771"/>
    </source>
</evidence>
<keyword evidence="3" id="KW-0808">Transferase</keyword>
<evidence type="ECO:0000256" key="2">
    <source>
        <dbReference type="ARBA" id="ARBA00012483"/>
    </source>
</evidence>
<dbReference type="SUPFAM" id="SSF57850">
    <property type="entry name" value="RING/U-box"/>
    <property type="match status" value="1"/>
</dbReference>
<keyword evidence="7" id="KW-0862">Zinc</keyword>
<comment type="catalytic activity">
    <reaction evidence="1">
        <text>S-ubiquitinyl-[E2 ubiquitin-conjugating enzyme]-L-cysteine + [acceptor protein]-L-lysine = [E2 ubiquitin-conjugating enzyme]-L-cysteine + N(6)-ubiquitinyl-[acceptor protein]-L-lysine.</text>
        <dbReference type="EC" id="2.3.2.27"/>
    </reaction>
</comment>
<keyword evidence="4" id="KW-0479">Metal-binding</keyword>
<evidence type="ECO:0000256" key="6">
    <source>
        <dbReference type="ARBA" id="ARBA00022786"/>
    </source>
</evidence>
<organism evidence="11 12">
    <name type="scientific">Camellia sinensis</name>
    <name type="common">Tea plant</name>
    <name type="synonym">Thea sinensis</name>
    <dbReference type="NCBI Taxonomy" id="4442"/>
    <lineage>
        <taxon>Eukaryota</taxon>
        <taxon>Viridiplantae</taxon>
        <taxon>Streptophyta</taxon>
        <taxon>Embryophyta</taxon>
        <taxon>Tracheophyta</taxon>
        <taxon>Spermatophyta</taxon>
        <taxon>Magnoliopsida</taxon>
        <taxon>eudicotyledons</taxon>
        <taxon>Gunneridae</taxon>
        <taxon>Pentapetalae</taxon>
        <taxon>asterids</taxon>
        <taxon>Ericales</taxon>
        <taxon>Theaceae</taxon>
        <taxon>Camellia</taxon>
    </lineage>
</organism>
<dbReference type="CDD" id="cd16667">
    <property type="entry name" value="RING-H2_RNF126-like"/>
    <property type="match status" value="1"/>
</dbReference>
<feature type="compositionally biased region" description="Polar residues" evidence="9">
    <location>
        <begin position="265"/>
        <end position="275"/>
    </location>
</feature>
<evidence type="ECO:0000256" key="9">
    <source>
        <dbReference type="SAM" id="MobiDB-lite"/>
    </source>
</evidence>
<protein>
    <recommendedName>
        <fullName evidence="2">RING-type E3 ubiquitin transferase</fullName>
        <ecNumber evidence="2">2.3.2.27</ecNumber>
    </recommendedName>
</protein>
<reference evidence="11 12" key="2">
    <citation type="submission" date="2020-07" db="EMBL/GenBank/DDBJ databases">
        <title>Genome assembly of wild tea tree DASZ reveals pedigree and selection history of tea varieties.</title>
        <authorList>
            <person name="Zhang W."/>
        </authorList>
    </citation>
    <scope>NUCLEOTIDE SEQUENCE [LARGE SCALE GENOMIC DNA]</scope>
    <source>
        <strain evidence="12">cv. G240</strain>
        <tissue evidence="11">Leaf</tissue>
    </source>
</reference>
<evidence type="ECO:0000256" key="3">
    <source>
        <dbReference type="ARBA" id="ARBA00022679"/>
    </source>
</evidence>
<accession>A0A7J7GGR2</accession>
<dbReference type="Proteomes" id="UP000593564">
    <property type="component" value="Unassembled WGS sequence"/>
</dbReference>
<evidence type="ECO:0000313" key="11">
    <source>
        <dbReference type="EMBL" id="KAF5939485.1"/>
    </source>
</evidence>
<dbReference type="EMBL" id="JACBKZ010000011">
    <property type="protein sequence ID" value="KAF5939485.1"/>
    <property type="molecule type" value="Genomic_DNA"/>
</dbReference>
<feature type="compositionally biased region" description="Gly residues" evidence="9">
    <location>
        <begin position="311"/>
        <end position="326"/>
    </location>
</feature>
<evidence type="ECO:0000313" key="12">
    <source>
        <dbReference type="Proteomes" id="UP000593564"/>
    </source>
</evidence>
<gene>
    <name evidence="11" type="ORF">HYC85_023744</name>
</gene>
<feature type="domain" description="RING-type" evidence="10">
    <location>
        <begin position="207"/>
        <end position="248"/>
    </location>
</feature>
<evidence type="ECO:0000256" key="1">
    <source>
        <dbReference type="ARBA" id="ARBA00000900"/>
    </source>
</evidence>
<dbReference type="InterPro" id="IPR001841">
    <property type="entry name" value="Znf_RING"/>
</dbReference>
<keyword evidence="5 8" id="KW-0863">Zinc-finger</keyword>
<dbReference type="InterPro" id="IPR013083">
    <property type="entry name" value="Znf_RING/FYVE/PHD"/>
</dbReference>
<dbReference type="GO" id="GO:0005737">
    <property type="term" value="C:cytoplasm"/>
    <property type="evidence" value="ECO:0007669"/>
    <property type="project" value="TreeGrafter"/>
</dbReference>
<dbReference type="Pfam" id="PF13639">
    <property type="entry name" value="zf-RING_2"/>
    <property type="match status" value="1"/>
</dbReference>
<reference evidence="12" key="1">
    <citation type="journal article" date="2020" name="Nat. Commun.">
        <title>Genome assembly of wild tea tree DASZ reveals pedigree and selection history of tea varieties.</title>
        <authorList>
            <person name="Zhang W."/>
            <person name="Zhang Y."/>
            <person name="Qiu H."/>
            <person name="Guo Y."/>
            <person name="Wan H."/>
            <person name="Zhang X."/>
            <person name="Scossa F."/>
            <person name="Alseekh S."/>
            <person name="Zhang Q."/>
            <person name="Wang P."/>
            <person name="Xu L."/>
            <person name="Schmidt M.H."/>
            <person name="Jia X."/>
            <person name="Li D."/>
            <person name="Zhu A."/>
            <person name="Guo F."/>
            <person name="Chen W."/>
            <person name="Ni D."/>
            <person name="Usadel B."/>
            <person name="Fernie A.R."/>
            <person name="Wen W."/>
        </authorList>
    </citation>
    <scope>NUCLEOTIDE SEQUENCE [LARGE SCALE GENOMIC DNA]</scope>
    <source>
        <strain evidence="12">cv. G240</strain>
    </source>
</reference>
<dbReference type="EC" id="2.3.2.27" evidence="2"/>
<sequence>MASAGGTVVDGGPQLYFCYECNRTVTVTPSPNTDLLCPSCDGGFLEEYEDPNPNPNPHLPLDPFSPFSDPLSVFLSGFPLLFSSSSSDPQNPRNFPNLFSPTRSSYAQDPHMFDPYAFLQNHLAALAAGGANIEFVVANNTSSEQGFQLPANLGDYFVGPGLEQLIQQLAENDPNRYGTPPASKSAVNALPTITVDDGLLSSELAQCAVCKDDFERGMDVKQMPCKHVYHSDCIVPWLELHNSCPVCRYELPTDDPDYENRTQRETGSGNTNAVSGSGDGGSPGQRMVERRFRIALPWPFGAFGSPESSGSGDGNNSGNNGGGSNPGGYTYVEREQEKKMLIDYLTQCLLCFGWRISCTLEACIMCDKRMFDYDSSISEILLKVEEWGFHCETMDGYRIYYNED</sequence>
<dbReference type="SMART" id="SM00184">
    <property type="entry name" value="RING"/>
    <property type="match status" value="1"/>
</dbReference>